<evidence type="ECO:0000256" key="1">
    <source>
        <dbReference type="SAM" id="Phobius"/>
    </source>
</evidence>
<reference evidence="3" key="1">
    <citation type="submission" date="2025-08" db="UniProtKB">
        <authorList>
            <consortium name="RefSeq"/>
        </authorList>
    </citation>
    <scope>IDENTIFICATION</scope>
    <source>
        <tissue evidence="3">Gonads</tissue>
    </source>
</reference>
<dbReference type="Proteomes" id="UP000085678">
    <property type="component" value="Unplaced"/>
</dbReference>
<dbReference type="PANTHER" id="PTHR36694:SF11">
    <property type="entry name" value="LP21121P-RELATED"/>
    <property type="match status" value="1"/>
</dbReference>
<dbReference type="KEGG" id="lak:106181627"/>
<keyword evidence="1" id="KW-0812">Transmembrane</keyword>
<dbReference type="PANTHER" id="PTHR36694">
    <property type="entry name" value="PASIFLORA 1, ISOFORM A-RELATED"/>
    <property type="match status" value="1"/>
</dbReference>
<protein>
    <submittedName>
        <fullName evidence="3">Uncharacterized protein LOC106181627</fullName>
    </submittedName>
</protein>
<keyword evidence="2" id="KW-1185">Reference proteome</keyword>
<gene>
    <name evidence="3" type="primary">LOC106181627</name>
</gene>
<feature type="transmembrane region" description="Helical" evidence="1">
    <location>
        <begin position="90"/>
        <end position="113"/>
    </location>
</feature>
<evidence type="ECO:0000313" key="2">
    <source>
        <dbReference type="Proteomes" id="UP000085678"/>
    </source>
</evidence>
<name>A0A1S3KGB6_LINAN</name>
<feature type="transmembrane region" description="Helical" evidence="1">
    <location>
        <begin position="59"/>
        <end position="84"/>
    </location>
</feature>
<keyword evidence="1" id="KW-1133">Transmembrane helix</keyword>
<accession>A0A1S3KGB6</accession>
<dbReference type="GeneID" id="106181627"/>
<organism evidence="2 3">
    <name type="scientific">Lingula anatina</name>
    <name type="common">Brachiopod</name>
    <name type="synonym">Lingula unguis</name>
    <dbReference type="NCBI Taxonomy" id="7574"/>
    <lineage>
        <taxon>Eukaryota</taxon>
        <taxon>Metazoa</taxon>
        <taxon>Spiralia</taxon>
        <taxon>Lophotrochozoa</taxon>
        <taxon>Brachiopoda</taxon>
        <taxon>Linguliformea</taxon>
        <taxon>Lingulata</taxon>
        <taxon>Lingulida</taxon>
        <taxon>Linguloidea</taxon>
        <taxon>Lingulidae</taxon>
        <taxon>Lingula</taxon>
    </lineage>
</organism>
<feature type="transmembrane region" description="Helical" evidence="1">
    <location>
        <begin position="18"/>
        <end position="38"/>
    </location>
</feature>
<dbReference type="AlphaFoldDB" id="A0A1S3KGB6"/>
<evidence type="ECO:0000313" key="3">
    <source>
        <dbReference type="RefSeq" id="XP_013421532.1"/>
    </source>
</evidence>
<dbReference type="InParanoid" id="A0A1S3KGB6"/>
<feature type="transmembrane region" description="Helical" evidence="1">
    <location>
        <begin position="120"/>
        <end position="147"/>
    </location>
</feature>
<dbReference type="PROSITE" id="PS51257">
    <property type="entry name" value="PROKAR_LIPOPROTEIN"/>
    <property type="match status" value="1"/>
</dbReference>
<proteinExistence type="predicted"/>
<keyword evidence="1" id="KW-0472">Membrane</keyword>
<sequence>MKTCCCCWGLRQGTIASAVWTLVLGCLNSCYGIYALVAEYQDGVTNPHAQMDGIYSSPAVLVMNLVLYLIWIAVSIVTIIAAVMANRFLLLPWILTSFLYVIYTTILIILICVNEPSSPVAWMLFVTCVIIMAVNIYALTCVVSFYIELGKKSTAYRHTKVPVTSDHAQ</sequence>
<dbReference type="RefSeq" id="XP_013421532.1">
    <property type="nucleotide sequence ID" value="XM_013566078.1"/>
</dbReference>